<dbReference type="InterPro" id="IPR022614">
    <property type="entry name" value="Herpesvirus_UL96"/>
</dbReference>
<keyword evidence="4" id="KW-1185">Reference proteome</keyword>
<evidence type="ECO:0000313" key="3">
    <source>
        <dbReference type="EMBL" id="AKG51590.1"/>
    </source>
</evidence>
<dbReference type="Pfam" id="PF10867">
    <property type="entry name" value="DUF2664"/>
    <property type="match status" value="1"/>
</dbReference>
<reference evidence="3 4" key="2">
    <citation type="journal article" date="2015" name="Genome Announc.">
        <title>Complete Genome Sequences of Mandrillus leucophaeus and Papio ursinus Cytomegaloviruses.</title>
        <authorList>
            <person name="Blewett E.L."/>
            <person name="Sherrod C.J."/>
            <person name="Texier J.R."/>
            <person name="Conrad T.M."/>
            <person name="Dittmer D.P."/>
        </authorList>
    </citation>
    <scope>NUCLEOTIDE SEQUENCE [LARGE SCALE GENOMIC DNA]</scope>
    <source>
        <strain evidence="3">OCOM4-52</strain>
    </source>
</reference>
<comment type="similarity">
    <text evidence="1">Belongs to the herpesviridae UL96 family.</text>
</comment>
<evidence type="ECO:0000256" key="2">
    <source>
        <dbReference type="SAM" id="Coils"/>
    </source>
</evidence>
<protein>
    <submittedName>
        <fullName evidence="3">UL96</fullName>
    </submittedName>
</protein>
<feature type="coiled-coil region" evidence="2">
    <location>
        <begin position="63"/>
        <end position="90"/>
    </location>
</feature>
<dbReference type="EMBL" id="KR351281">
    <property type="protein sequence ID" value="AKG51590.1"/>
    <property type="molecule type" value="Genomic_DNA"/>
</dbReference>
<accession>A0A0F7GA26</accession>
<name>A0A0F7GA26_9BETA</name>
<sequence>MTSANKDLLKAVMRLELEKKQNLFLRRAYGPQHRVTKHHHLKVMQTAAREQTRYSQVAVTQVAANVVRERESLKKELQRARALQKATDADELLDSLMELKDTVEDVCETFVDSVSNTCEVDLVGEED</sequence>
<dbReference type="OrthoDB" id="21481at10239"/>
<evidence type="ECO:0000256" key="1">
    <source>
        <dbReference type="ARBA" id="ARBA00009912"/>
    </source>
</evidence>
<keyword evidence="2" id="KW-0175">Coiled coil</keyword>
<reference evidence="3 4" key="1">
    <citation type="journal article" date="2001" name="Arch. Virol.">
        <title>Isolation and characterization of an endogenous cytomegalovirus (BaCMV) from baboons.</title>
        <authorList>
            <person name="Blewett E.L."/>
            <person name="White G."/>
            <person name="Saliki J.T."/>
            <person name="Eberle R."/>
        </authorList>
    </citation>
    <scope>NUCLEOTIDE SEQUENCE [LARGE SCALE GENOMIC DNA]</scope>
    <source>
        <strain evidence="3">OCOM4-52</strain>
    </source>
</reference>
<proteinExistence type="inferred from homology"/>
<organism evidence="3 4">
    <name type="scientific">Papiine betaherpesvirus 4</name>
    <dbReference type="NCBI Taxonomy" id="2560624"/>
    <lineage>
        <taxon>Viruses</taxon>
        <taxon>Duplodnaviria</taxon>
        <taxon>Heunggongvirae</taxon>
        <taxon>Peploviricota</taxon>
        <taxon>Herviviricetes</taxon>
        <taxon>Herpesvirales</taxon>
        <taxon>Orthoherpesviridae</taxon>
        <taxon>Betaherpesvirinae</taxon>
        <taxon>Cytomegalovirus</taxon>
        <taxon>Cytomegalovirus papiinebeta4</taxon>
    </lineage>
</organism>
<dbReference type="Proteomes" id="UP000171701">
    <property type="component" value="Segment"/>
</dbReference>
<dbReference type="KEGG" id="vg:24284843"/>
<evidence type="ECO:0000313" key="4">
    <source>
        <dbReference type="Proteomes" id="UP000171701"/>
    </source>
</evidence>